<evidence type="ECO:0000313" key="3">
    <source>
        <dbReference type="EMBL" id="AJC71515.1"/>
    </source>
</evidence>
<dbReference type="GeneID" id="27134919"/>
<reference evidence="3 4" key="1">
    <citation type="submission" date="2014-01" db="EMBL/GenBank/DDBJ databases">
        <title>Genome sequencing of Thermococcus guaymasensis.</title>
        <authorList>
            <person name="Zhang X."/>
            <person name="Alvare G."/>
            <person name="Fristensky B."/>
            <person name="Chen L."/>
            <person name="Suen T."/>
            <person name="Chen Q."/>
            <person name="Ma K."/>
        </authorList>
    </citation>
    <scope>NUCLEOTIDE SEQUENCE [LARGE SCALE GENOMIC DNA]</scope>
    <source>
        <strain evidence="3 4">DSM 11113</strain>
    </source>
</reference>
<dbReference type="AlphaFoldDB" id="A0A0X1KJU6"/>
<dbReference type="Gene3D" id="2.40.50.140">
    <property type="entry name" value="Nucleic acid-binding proteins"/>
    <property type="match status" value="1"/>
</dbReference>
<evidence type="ECO:0000259" key="2">
    <source>
        <dbReference type="Pfam" id="PF01336"/>
    </source>
</evidence>
<name>A0A0X1KJU6_9EURY</name>
<protein>
    <submittedName>
        <fullName evidence="3">DNA-binding protein</fullName>
    </submittedName>
</protein>
<dbReference type="KEGG" id="tgy:X802_04525"/>
<dbReference type="OrthoDB" id="101584at2157"/>
<feature type="region of interest" description="Disordered" evidence="1">
    <location>
        <begin position="27"/>
        <end position="63"/>
    </location>
</feature>
<evidence type="ECO:0000313" key="4">
    <source>
        <dbReference type="Proteomes" id="UP000062043"/>
    </source>
</evidence>
<dbReference type="STRING" id="1432656.X802_04525"/>
<dbReference type="GO" id="GO:0003677">
    <property type="term" value="F:DNA binding"/>
    <property type="evidence" value="ECO:0007669"/>
    <property type="project" value="UniProtKB-KW"/>
</dbReference>
<dbReference type="InterPro" id="IPR012340">
    <property type="entry name" value="NA-bd_OB-fold"/>
</dbReference>
<dbReference type="EMBL" id="CP007140">
    <property type="protein sequence ID" value="AJC71515.1"/>
    <property type="molecule type" value="Genomic_DNA"/>
</dbReference>
<keyword evidence="3" id="KW-0238">DNA-binding</keyword>
<sequence length="498" mass="51804">MGGKFALVLLLVGLVVISAGCIGGGGENGSTQTQTTSSPTQSSTQLTSTTSSTTSHTTTTSTAITTTTSTSAYSIPKVSIDELGDYVGKNVSVEGLLLGLSYDSGNHVYVISVGENGTKINVTAKRELLSVINPIDVGVGSTILVTGKVESPDQISAGKIELVEKATPNIVEIKDLSSDMVGMIVVVEGNILSVKEIGSNLTLTISDGTCEIEVRILGSVVDGLDESAKAQLKEGLGVKVGGYLDEHNGKLEVIPYIPEAIIAYGEPLQTTTTTTTTTTTSEEMTTTTTTTTTASSIPTTTTTTTTTTAPPTQPGPQWVTVSDLSSASGVVQLNATWLKLYYSKPNYLLEVSDDTGRANLTVERTLLPNPIEAGTGSVLHLVVNASSMTVLNLSVVSPQPSPLLSTADITYELMGTTVVVEGTVSNFQTIGSNLKFLVVDDSGSITIFVPASVASKLPEDVRSGLQEGASVKISGYVTEYRGTIEVIPYSVEGIEVLT</sequence>
<dbReference type="RefSeq" id="WP_062371328.1">
    <property type="nucleotide sequence ID" value="NZ_CP007140.1"/>
</dbReference>
<accession>A0A0X1KJU6</accession>
<feature type="region of interest" description="Disordered" evidence="1">
    <location>
        <begin position="271"/>
        <end position="316"/>
    </location>
</feature>
<dbReference type="PROSITE" id="PS51257">
    <property type="entry name" value="PROKAR_LIPOPROTEIN"/>
    <property type="match status" value="1"/>
</dbReference>
<organism evidence="3 4">
    <name type="scientific">Thermococcus guaymasensis DSM 11113</name>
    <dbReference type="NCBI Taxonomy" id="1432656"/>
    <lineage>
        <taxon>Archaea</taxon>
        <taxon>Methanobacteriati</taxon>
        <taxon>Methanobacteriota</taxon>
        <taxon>Thermococci</taxon>
        <taxon>Thermococcales</taxon>
        <taxon>Thermococcaceae</taxon>
        <taxon>Thermococcus</taxon>
    </lineage>
</organism>
<keyword evidence="4" id="KW-1185">Reference proteome</keyword>
<evidence type="ECO:0000256" key="1">
    <source>
        <dbReference type="SAM" id="MobiDB-lite"/>
    </source>
</evidence>
<dbReference type="PATRIC" id="fig|1432656.3.peg.877"/>
<dbReference type="SUPFAM" id="SSF50249">
    <property type="entry name" value="Nucleic acid-binding proteins"/>
    <property type="match status" value="2"/>
</dbReference>
<proteinExistence type="predicted"/>
<feature type="compositionally biased region" description="Low complexity" evidence="1">
    <location>
        <begin position="271"/>
        <end position="310"/>
    </location>
</feature>
<gene>
    <name evidence="3" type="ORF">X802_04525</name>
</gene>
<feature type="compositionally biased region" description="Low complexity" evidence="1">
    <location>
        <begin position="30"/>
        <end position="63"/>
    </location>
</feature>
<dbReference type="Proteomes" id="UP000062043">
    <property type="component" value="Chromosome"/>
</dbReference>
<dbReference type="InterPro" id="IPR004365">
    <property type="entry name" value="NA-bd_OB_tRNA"/>
</dbReference>
<feature type="domain" description="OB" evidence="2">
    <location>
        <begin position="418"/>
        <end position="492"/>
    </location>
</feature>
<dbReference type="Pfam" id="PF01336">
    <property type="entry name" value="tRNA_anti-codon"/>
    <property type="match status" value="1"/>
</dbReference>